<dbReference type="Gene3D" id="3.40.50.1110">
    <property type="entry name" value="SGNH hydrolase"/>
    <property type="match status" value="1"/>
</dbReference>
<keyword evidence="3" id="KW-1185">Reference proteome</keyword>
<evidence type="ECO:0000313" key="2">
    <source>
        <dbReference type="EMBL" id="UXX82517.1"/>
    </source>
</evidence>
<dbReference type="InterPro" id="IPR013830">
    <property type="entry name" value="SGNH_hydro"/>
</dbReference>
<dbReference type="PANTHER" id="PTHR30383">
    <property type="entry name" value="THIOESTERASE 1/PROTEASE 1/LYSOPHOSPHOLIPASE L1"/>
    <property type="match status" value="1"/>
</dbReference>
<dbReference type="SUPFAM" id="SSF52266">
    <property type="entry name" value="SGNH hydrolase"/>
    <property type="match status" value="1"/>
</dbReference>
<dbReference type="InterPro" id="IPR051532">
    <property type="entry name" value="Ester_Hydrolysis_Enzymes"/>
</dbReference>
<sequence>MRTRLFVKVFLTYGLCGLRGKALAAFLLLAVTFVGPTARPVYAEDPVTVLALGDSLTQEYGLVQADGFVPQLGQWLTQQGTAARLINGGVSGDTTQGGAARAAWSLTDDVDAMIVALGGNDLLRGIDPTVSRANLETILKVAEQKGVPVLLIGLRAPRNYGPEYKTAFDAIYPELAETHDALYLESFFAGIEAQGGGAQQKYFQADGIHPNKAGVALIVEGIGPSVVALIERAGQK</sequence>
<accession>A0ABY6D8Q6</accession>
<name>A0ABY6D8Q6_9RHOB</name>
<dbReference type="Proteomes" id="UP001064087">
    <property type="component" value="Chromosome"/>
</dbReference>
<gene>
    <name evidence="2" type="ORF">N7U68_15650</name>
</gene>
<dbReference type="Pfam" id="PF13472">
    <property type="entry name" value="Lipase_GDSL_2"/>
    <property type="match status" value="1"/>
</dbReference>
<evidence type="ECO:0000313" key="3">
    <source>
        <dbReference type="Proteomes" id="UP001064087"/>
    </source>
</evidence>
<dbReference type="CDD" id="cd01822">
    <property type="entry name" value="Lysophospholipase_L1_like"/>
    <property type="match status" value="1"/>
</dbReference>
<dbReference type="EMBL" id="CP106738">
    <property type="protein sequence ID" value="UXX82517.1"/>
    <property type="molecule type" value="Genomic_DNA"/>
</dbReference>
<feature type="domain" description="SGNH hydrolase-type esterase" evidence="1">
    <location>
        <begin position="51"/>
        <end position="216"/>
    </location>
</feature>
<protein>
    <submittedName>
        <fullName evidence="2">Arylesterase</fullName>
    </submittedName>
</protein>
<organism evidence="2 3">
    <name type="scientific">Roseovarius pelagicus</name>
    <dbReference type="NCBI Taxonomy" id="2980108"/>
    <lineage>
        <taxon>Bacteria</taxon>
        <taxon>Pseudomonadati</taxon>
        <taxon>Pseudomonadota</taxon>
        <taxon>Alphaproteobacteria</taxon>
        <taxon>Rhodobacterales</taxon>
        <taxon>Roseobacteraceae</taxon>
        <taxon>Roseovarius</taxon>
    </lineage>
</organism>
<dbReference type="InterPro" id="IPR036514">
    <property type="entry name" value="SGNH_hydro_sf"/>
</dbReference>
<dbReference type="PANTHER" id="PTHR30383:SF24">
    <property type="entry name" value="THIOESTERASE 1_PROTEASE 1_LYSOPHOSPHOLIPASE L1"/>
    <property type="match status" value="1"/>
</dbReference>
<proteinExistence type="predicted"/>
<reference evidence="2" key="1">
    <citation type="submission" date="2022-10" db="EMBL/GenBank/DDBJ databases">
        <title>Roseovarius pelagicus sp. nov., isolated from Arctic seawater.</title>
        <authorList>
            <person name="Hong Y.W."/>
            <person name="Hwang C.Y."/>
        </authorList>
    </citation>
    <scope>NUCLEOTIDE SEQUENCE</scope>
    <source>
        <strain evidence="2">HL-MP18</strain>
    </source>
</reference>
<evidence type="ECO:0000259" key="1">
    <source>
        <dbReference type="Pfam" id="PF13472"/>
    </source>
</evidence>
<dbReference type="RefSeq" id="WP_263047413.1">
    <property type="nucleotide sequence ID" value="NZ_CP106738.1"/>
</dbReference>